<dbReference type="Proteomes" id="UP001139971">
    <property type="component" value="Unassembled WGS sequence"/>
</dbReference>
<keyword evidence="6 8" id="KW-0234">DNA repair</keyword>
<evidence type="ECO:0000313" key="10">
    <source>
        <dbReference type="EMBL" id="MDC8012140.1"/>
    </source>
</evidence>
<dbReference type="HAMAP" id="MF_00201">
    <property type="entry name" value="RecO"/>
    <property type="match status" value="1"/>
</dbReference>
<organism evidence="10 11">
    <name type="scientific">Tahibacter soli</name>
    <dbReference type="NCBI Taxonomy" id="2983605"/>
    <lineage>
        <taxon>Bacteria</taxon>
        <taxon>Pseudomonadati</taxon>
        <taxon>Pseudomonadota</taxon>
        <taxon>Gammaproteobacteria</taxon>
        <taxon>Lysobacterales</taxon>
        <taxon>Rhodanobacteraceae</taxon>
        <taxon>Tahibacter</taxon>
    </lineage>
</organism>
<evidence type="ECO:0000259" key="9">
    <source>
        <dbReference type="Pfam" id="PF11967"/>
    </source>
</evidence>
<name>A0A9X3YJ95_9GAMM</name>
<comment type="function">
    <text evidence="1 8">Involved in DNA repair and RecF pathway recombination.</text>
</comment>
<dbReference type="Gene3D" id="1.20.1440.120">
    <property type="entry name" value="Recombination protein O, C-terminal domain"/>
    <property type="match status" value="1"/>
</dbReference>
<evidence type="ECO:0000256" key="8">
    <source>
        <dbReference type="HAMAP-Rule" id="MF_00201"/>
    </source>
</evidence>
<keyword evidence="4 8" id="KW-0227">DNA damage</keyword>
<dbReference type="InterPro" id="IPR003717">
    <property type="entry name" value="RecO"/>
</dbReference>
<evidence type="ECO:0000256" key="2">
    <source>
        <dbReference type="ARBA" id="ARBA00007452"/>
    </source>
</evidence>
<dbReference type="GO" id="GO:0043590">
    <property type="term" value="C:bacterial nucleoid"/>
    <property type="evidence" value="ECO:0007669"/>
    <property type="project" value="TreeGrafter"/>
</dbReference>
<comment type="similarity">
    <text evidence="2 8">Belongs to the RecO family.</text>
</comment>
<keyword evidence="11" id="KW-1185">Reference proteome</keyword>
<keyword evidence="5 8" id="KW-0233">DNA recombination</keyword>
<dbReference type="NCBIfam" id="TIGR00613">
    <property type="entry name" value="reco"/>
    <property type="match status" value="1"/>
</dbReference>
<dbReference type="Gene3D" id="2.40.50.140">
    <property type="entry name" value="Nucleic acid-binding proteins"/>
    <property type="match status" value="1"/>
</dbReference>
<dbReference type="GO" id="GO:0006310">
    <property type="term" value="P:DNA recombination"/>
    <property type="evidence" value="ECO:0007669"/>
    <property type="project" value="UniProtKB-UniRule"/>
</dbReference>
<feature type="domain" description="DNA replication/recombination mediator RecO N-terminal" evidence="9">
    <location>
        <begin position="7"/>
        <end position="77"/>
    </location>
</feature>
<proteinExistence type="inferred from homology"/>
<dbReference type="InterPro" id="IPR012340">
    <property type="entry name" value="NA-bd_OB-fold"/>
</dbReference>
<reference evidence="10" key="1">
    <citation type="submission" date="2023-02" db="EMBL/GenBank/DDBJ databases">
        <title>Tahibacter soli sp. nov. isolated from soil.</title>
        <authorList>
            <person name="Baek J.H."/>
            <person name="Lee J.K."/>
            <person name="Choi D.G."/>
            <person name="Jeon C.O."/>
        </authorList>
    </citation>
    <scope>NUCLEOTIDE SEQUENCE</scope>
    <source>
        <strain evidence="10">BL</strain>
    </source>
</reference>
<evidence type="ECO:0000256" key="7">
    <source>
        <dbReference type="ARBA" id="ARBA00033409"/>
    </source>
</evidence>
<dbReference type="AlphaFoldDB" id="A0A9X3YJ95"/>
<dbReference type="Pfam" id="PF02565">
    <property type="entry name" value="RecO_C"/>
    <property type="match status" value="1"/>
</dbReference>
<evidence type="ECO:0000256" key="3">
    <source>
        <dbReference type="ARBA" id="ARBA00021310"/>
    </source>
</evidence>
<protein>
    <recommendedName>
        <fullName evidence="3 8">DNA repair protein RecO</fullName>
    </recommendedName>
    <alternativeName>
        <fullName evidence="7 8">Recombination protein O</fullName>
    </alternativeName>
</protein>
<dbReference type="SUPFAM" id="SSF57863">
    <property type="entry name" value="ArfGap/RecO-like zinc finger"/>
    <property type="match status" value="1"/>
</dbReference>
<accession>A0A9X3YJ95</accession>
<gene>
    <name evidence="8 10" type="primary">recO</name>
    <name evidence="10" type="ORF">OD750_006225</name>
</gene>
<dbReference type="PANTHER" id="PTHR33991:SF1">
    <property type="entry name" value="DNA REPAIR PROTEIN RECO"/>
    <property type="match status" value="1"/>
</dbReference>
<dbReference type="Pfam" id="PF11967">
    <property type="entry name" value="RecO_N"/>
    <property type="match status" value="1"/>
</dbReference>
<evidence type="ECO:0000256" key="6">
    <source>
        <dbReference type="ARBA" id="ARBA00023204"/>
    </source>
</evidence>
<dbReference type="InterPro" id="IPR022572">
    <property type="entry name" value="DNA_rep/recomb_RecO_N"/>
</dbReference>
<dbReference type="InterPro" id="IPR042242">
    <property type="entry name" value="RecO_C"/>
</dbReference>
<dbReference type="PANTHER" id="PTHR33991">
    <property type="entry name" value="DNA REPAIR PROTEIN RECO"/>
    <property type="match status" value="1"/>
</dbReference>
<dbReference type="SUPFAM" id="SSF50249">
    <property type="entry name" value="Nucleic acid-binding proteins"/>
    <property type="match status" value="1"/>
</dbReference>
<evidence type="ECO:0000256" key="1">
    <source>
        <dbReference type="ARBA" id="ARBA00003065"/>
    </source>
</evidence>
<dbReference type="EMBL" id="JAOVZO020000003">
    <property type="protein sequence ID" value="MDC8012140.1"/>
    <property type="molecule type" value="Genomic_DNA"/>
</dbReference>
<evidence type="ECO:0000256" key="5">
    <source>
        <dbReference type="ARBA" id="ARBA00023172"/>
    </source>
</evidence>
<dbReference type="GO" id="GO:0006302">
    <property type="term" value="P:double-strand break repair"/>
    <property type="evidence" value="ECO:0007669"/>
    <property type="project" value="TreeGrafter"/>
</dbReference>
<sequence>MRVDGAPGWVLHARPYRETSLLVECFTRDHGRLGLVARGVRRERPRFARALLQPLTPLELGWVGQGELATLAAIEAAGQPLAPGGEARLCALYVNELVLRLTPRLDAQPDLYAAYVDTLERLASNRSHAWTLRRFERDLLGQTGYGLVLDVDADSGEPLVADGEYSYVPEHGVIAWNGKAGTLCLSGSTLIALADDVEPAARDLVALKRLMRALISHQLGGASLRSWGLVGTRANEPQS</sequence>
<comment type="caution">
    <text evidence="10">The sequence shown here is derived from an EMBL/GenBank/DDBJ whole genome shotgun (WGS) entry which is preliminary data.</text>
</comment>
<dbReference type="InterPro" id="IPR037278">
    <property type="entry name" value="ARFGAP/RecO"/>
</dbReference>
<dbReference type="RefSeq" id="WP_263543392.1">
    <property type="nucleotide sequence ID" value="NZ_JAOVZO020000003.1"/>
</dbReference>
<evidence type="ECO:0000313" key="11">
    <source>
        <dbReference type="Proteomes" id="UP001139971"/>
    </source>
</evidence>
<evidence type="ECO:0000256" key="4">
    <source>
        <dbReference type="ARBA" id="ARBA00022763"/>
    </source>
</evidence>